<dbReference type="InterPro" id="IPR039857">
    <property type="entry name" value="Ift122/121"/>
</dbReference>
<protein>
    <submittedName>
        <fullName evidence="4">Uncharacterized protein</fullName>
    </submittedName>
</protein>
<dbReference type="GO" id="GO:1905515">
    <property type="term" value="P:non-motile cilium assembly"/>
    <property type="evidence" value="ECO:0007669"/>
    <property type="project" value="TreeGrafter"/>
</dbReference>
<accession>A0A915KTZ5</accession>
<evidence type="ECO:0000313" key="4">
    <source>
        <dbReference type="WBParaSite" id="nRc.2.0.1.t41941-RA"/>
    </source>
</evidence>
<dbReference type="PANTHER" id="PTHR12764:SF4">
    <property type="entry name" value="INTRAFLAGELLAR TRANSPORT PROTEIN 122 HOMOLOG"/>
    <property type="match status" value="1"/>
</dbReference>
<keyword evidence="1" id="KW-0853">WD repeat</keyword>
<dbReference type="WBParaSite" id="nRc.2.0.1.t41941-RA">
    <property type="protein sequence ID" value="nRc.2.0.1.t41941-RA"/>
    <property type="gene ID" value="nRc.2.0.1.g41941"/>
</dbReference>
<dbReference type="Pfam" id="PF25143">
    <property type="entry name" value="Zn_ribbon_IFT122_C"/>
    <property type="match status" value="1"/>
</dbReference>
<proteinExistence type="predicted"/>
<evidence type="ECO:0000313" key="3">
    <source>
        <dbReference type="Proteomes" id="UP000887565"/>
    </source>
</evidence>
<dbReference type="GO" id="GO:0035721">
    <property type="term" value="P:intraciliary retrograde transport"/>
    <property type="evidence" value="ECO:0007669"/>
    <property type="project" value="TreeGrafter"/>
</dbReference>
<keyword evidence="3" id="KW-1185">Reference proteome</keyword>
<reference evidence="4" key="1">
    <citation type="submission" date="2022-11" db="UniProtKB">
        <authorList>
            <consortium name="WormBaseParasite"/>
        </authorList>
    </citation>
    <scope>IDENTIFICATION</scope>
</reference>
<evidence type="ECO:0000256" key="1">
    <source>
        <dbReference type="ARBA" id="ARBA00022574"/>
    </source>
</evidence>
<dbReference type="OMA" id="TEVIICE"/>
<dbReference type="AlphaFoldDB" id="A0A915KTZ5"/>
<dbReference type="Proteomes" id="UP000887565">
    <property type="component" value="Unplaced"/>
</dbReference>
<dbReference type="GO" id="GO:0097730">
    <property type="term" value="C:non-motile cilium"/>
    <property type="evidence" value="ECO:0007669"/>
    <property type="project" value="TreeGrafter"/>
</dbReference>
<name>A0A915KTZ5_ROMCU</name>
<dbReference type="GO" id="GO:0061512">
    <property type="term" value="P:protein localization to cilium"/>
    <property type="evidence" value="ECO:0007669"/>
    <property type="project" value="TreeGrafter"/>
</dbReference>
<organism evidence="3 4">
    <name type="scientific">Romanomermis culicivorax</name>
    <name type="common">Nematode worm</name>
    <dbReference type="NCBI Taxonomy" id="13658"/>
    <lineage>
        <taxon>Eukaryota</taxon>
        <taxon>Metazoa</taxon>
        <taxon>Ecdysozoa</taxon>
        <taxon>Nematoda</taxon>
        <taxon>Enoplea</taxon>
        <taxon>Dorylaimia</taxon>
        <taxon>Mermithida</taxon>
        <taxon>Mermithoidea</taxon>
        <taxon>Mermithidae</taxon>
        <taxon>Romanomermis</taxon>
    </lineage>
</organism>
<sequence>MTLLSLNRTEVIICEWPKPLKSRYYKNLIPEISVTKCGSCFRLFHTDDYELAVLQEGHCPFCRRENLSYADCVPQDYE</sequence>
<keyword evidence="2" id="KW-0677">Repeat</keyword>
<dbReference type="GO" id="GO:0030991">
    <property type="term" value="C:intraciliary transport particle A"/>
    <property type="evidence" value="ECO:0007669"/>
    <property type="project" value="TreeGrafter"/>
</dbReference>
<dbReference type="PANTHER" id="PTHR12764">
    <property type="entry name" value="WD REPEAT DOMAIN-RELATED"/>
    <property type="match status" value="1"/>
</dbReference>
<evidence type="ECO:0000256" key="2">
    <source>
        <dbReference type="ARBA" id="ARBA00022737"/>
    </source>
</evidence>